<dbReference type="EMBL" id="JBHTEE010000001">
    <property type="protein sequence ID" value="MFC7603700.1"/>
    <property type="molecule type" value="Genomic_DNA"/>
</dbReference>
<reference evidence="2" key="1">
    <citation type="journal article" date="2019" name="Int. J. Syst. Evol. Microbiol.">
        <title>The Global Catalogue of Microorganisms (GCM) 10K type strain sequencing project: providing services to taxonomists for standard genome sequencing and annotation.</title>
        <authorList>
            <consortium name="The Broad Institute Genomics Platform"/>
            <consortium name="The Broad Institute Genome Sequencing Center for Infectious Disease"/>
            <person name="Wu L."/>
            <person name="Ma J."/>
        </authorList>
    </citation>
    <scope>NUCLEOTIDE SEQUENCE [LARGE SCALE GENOMIC DNA]</scope>
    <source>
        <strain evidence="2">JCM 10083</strain>
    </source>
</reference>
<protein>
    <submittedName>
        <fullName evidence="1">Uncharacterized protein</fullName>
    </submittedName>
</protein>
<comment type="caution">
    <text evidence="1">The sequence shown here is derived from an EMBL/GenBank/DDBJ whole genome shotgun (WGS) entry which is preliminary data.</text>
</comment>
<evidence type="ECO:0000313" key="1">
    <source>
        <dbReference type="EMBL" id="MFC7603700.1"/>
    </source>
</evidence>
<name>A0ABW2T4T7_9ACTN</name>
<gene>
    <name evidence="1" type="ORF">ACFQVD_26655</name>
</gene>
<organism evidence="1 2">
    <name type="scientific">Streptosporangium amethystogenes subsp. fukuiense</name>
    <dbReference type="NCBI Taxonomy" id="698418"/>
    <lineage>
        <taxon>Bacteria</taxon>
        <taxon>Bacillati</taxon>
        <taxon>Actinomycetota</taxon>
        <taxon>Actinomycetes</taxon>
        <taxon>Streptosporangiales</taxon>
        <taxon>Streptosporangiaceae</taxon>
        <taxon>Streptosporangium</taxon>
    </lineage>
</organism>
<dbReference type="RefSeq" id="WP_343981926.1">
    <property type="nucleotide sequence ID" value="NZ_BAAAGK010000233.1"/>
</dbReference>
<sequence>MNTAATRTVPAEHTRPDVGPQIVNVYRDGVFVRQLRHRGTVEQARAAAALQTMHDTHPEFTATVARLRGE</sequence>
<keyword evidence="2" id="KW-1185">Reference proteome</keyword>
<proteinExistence type="predicted"/>
<evidence type="ECO:0000313" key="2">
    <source>
        <dbReference type="Proteomes" id="UP001596514"/>
    </source>
</evidence>
<dbReference type="Proteomes" id="UP001596514">
    <property type="component" value="Unassembled WGS sequence"/>
</dbReference>
<accession>A0ABW2T4T7</accession>